<feature type="transmembrane region" description="Helical" evidence="1">
    <location>
        <begin position="93"/>
        <end position="114"/>
    </location>
</feature>
<feature type="transmembrane region" description="Helical" evidence="1">
    <location>
        <begin position="126"/>
        <end position="145"/>
    </location>
</feature>
<gene>
    <name evidence="3" type="primary">LOC111599773</name>
</gene>
<evidence type="ECO:0000313" key="3">
    <source>
        <dbReference type="RefSeq" id="XP_023171299.1"/>
    </source>
</evidence>
<dbReference type="InterPro" id="IPR031720">
    <property type="entry name" value="DUF4728"/>
</dbReference>
<keyword evidence="2" id="KW-1185">Reference proteome</keyword>
<evidence type="ECO:0000256" key="1">
    <source>
        <dbReference type="SAM" id="Phobius"/>
    </source>
</evidence>
<dbReference type="RefSeq" id="XP_023171299.1">
    <property type="nucleotide sequence ID" value="XM_023315531.1"/>
</dbReference>
<name>A0A6J1LXP3_DROHY</name>
<feature type="transmembrane region" description="Helical" evidence="1">
    <location>
        <begin position="31"/>
        <end position="54"/>
    </location>
</feature>
<dbReference type="Pfam" id="PF15860">
    <property type="entry name" value="DUF4728"/>
    <property type="match status" value="1"/>
</dbReference>
<accession>A0A6J1LXP3</accession>
<dbReference type="AlphaFoldDB" id="A0A6J1LXP3"/>
<organism evidence="2 3">
    <name type="scientific">Drosophila hydei</name>
    <name type="common">Fruit fly</name>
    <dbReference type="NCBI Taxonomy" id="7224"/>
    <lineage>
        <taxon>Eukaryota</taxon>
        <taxon>Metazoa</taxon>
        <taxon>Ecdysozoa</taxon>
        <taxon>Arthropoda</taxon>
        <taxon>Hexapoda</taxon>
        <taxon>Insecta</taxon>
        <taxon>Pterygota</taxon>
        <taxon>Neoptera</taxon>
        <taxon>Endopterygota</taxon>
        <taxon>Diptera</taxon>
        <taxon>Brachycera</taxon>
        <taxon>Muscomorpha</taxon>
        <taxon>Ephydroidea</taxon>
        <taxon>Drosophilidae</taxon>
        <taxon>Drosophila</taxon>
    </lineage>
</organism>
<keyword evidence="1" id="KW-1133">Transmembrane helix</keyword>
<reference evidence="3" key="1">
    <citation type="submission" date="2025-08" db="UniProtKB">
        <authorList>
            <consortium name="RefSeq"/>
        </authorList>
    </citation>
    <scope>IDENTIFICATION</scope>
    <source>
        <strain evidence="3">15085-1641.00</strain>
        <tissue evidence="3">Whole body</tissue>
    </source>
</reference>
<proteinExistence type="predicted"/>
<evidence type="ECO:0000313" key="2">
    <source>
        <dbReference type="Proteomes" id="UP000504633"/>
    </source>
</evidence>
<dbReference type="OrthoDB" id="7868364at2759"/>
<protein>
    <submittedName>
        <fullName evidence="3">Uncharacterized protein LOC111599773 isoform X1</fullName>
    </submittedName>
</protein>
<dbReference type="GeneID" id="111599773"/>
<feature type="transmembrane region" description="Helical" evidence="1">
    <location>
        <begin position="60"/>
        <end position="81"/>
    </location>
</feature>
<dbReference type="KEGG" id="dhe:111599773"/>
<sequence length="193" mass="22685">MVAEKHKKKTNNNTNENSRLTDFIQRNLRQICVVIAICDFCHAIFFVVNATIFLVTRFNIYSSLAVVGTVFWVLIVVLLIVGLWKRRPILVKIWLIFSIIGFIVDIGFSIWIIVSAITVDWVHLKEFFIIFVGIFIESICIYLVYKYYLGMDPYQQKTTKKKRDEKACKGTIKVYYSNLLRYKNICMQYINDL</sequence>
<keyword evidence="1" id="KW-0812">Transmembrane</keyword>
<keyword evidence="1" id="KW-0472">Membrane</keyword>
<dbReference type="Proteomes" id="UP000504633">
    <property type="component" value="Unplaced"/>
</dbReference>